<dbReference type="Proteomes" id="UP000242181">
    <property type="component" value="Unassembled WGS sequence"/>
</dbReference>
<dbReference type="EMBL" id="PXYH01000005">
    <property type="protein sequence ID" value="PSJ45383.1"/>
    <property type="molecule type" value="Genomic_DNA"/>
</dbReference>
<accession>A0A2P7R594</accession>
<dbReference type="OrthoDB" id="6434096at2"/>
<gene>
    <name evidence="1" type="ORF">C7I36_04750</name>
</gene>
<dbReference type="RefSeq" id="WP_106452589.1">
    <property type="nucleotide sequence ID" value="NZ_PXYH01000005.1"/>
</dbReference>
<name>A0A2P7R594_9GAMM</name>
<sequence>MSEHPHYAQGAFTIELTVFNRWPFRLGPFHTGASEGELVAELAALLDGLPCRLDGLDYYDHTEVPQAEYLVPWRGRDTLLAHGLRAKPWGEPFVPADLPLLRGLLAHRYHEHCQDILPGERAGLPMDPNALRLAMRDHIEGTMIAALGREQGEQQALALYMGMMGASGLSPVALEVLDALLAELAETAQGHLPAIESGRPRAVLH</sequence>
<protein>
    <submittedName>
        <fullName evidence="1">Uncharacterized protein</fullName>
    </submittedName>
</protein>
<proteinExistence type="predicted"/>
<reference evidence="1 2" key="1">
    <citation type="submission" date="2018-03" db="EMBL/GenBank/DDBJ databases">
        <title>The draft genome of Zobellella taiwanensis JCM 13381.</title>
        <authorList>
            <person name="Liu L."/>
            <person name="Li L."/>
            <person name="Wang T."/>
            <person name="Zhang X."/>
            <person name="Liang L."/>
        </authorList>
    </citation>
    <scope>NUCLEOTIDE SEQUENCE [LARGE SCALE GENOMIC DNA]</scope>
    <source>
        <strain evidence="1 2">JCM 13381</strain>
    </source>
</reference>
<evidence type="ECO:0000313" key="2">
    <source>
        <dbReference type="Proteomes" id="UP000242181"/>
    </source>
</evidence>
<keyword evidence="2" id="KW-1185">Reference proteome</keyword>
<dbReference type="AlphaFoldDB" id="A0A2P7R594"/>
<comment type="caution">
    <text evidence="1">The sequence shown here is derived from an EMBL/GenBank/DDBJ whole genome shotgun (WGS) entry which is preliminary data.</text>
</comment>
<organism evidence="1 2">
    <name type="scientific">Zobellella taiwanensis</name>
    <dbReference type="NCBI Taxonomy" id="347535"/>
    <lineage>
        <taxon>Bacteria</taxon>
        <taxon>Pseudomonadati</taxon>
        <taxon>Pseudomonadota</taxon>
        <taxon>Gammaproteobacteria</taxon>
        <taxon>Aeromonadales</taxon>
        <taxon>Aeromonadaceae</taxon>
        <taxon>Zobellella</taxon>
    </lineage>
</organism>
<evidence type="ECO:0000313" key="1">
    <source>
        <dbReference type="EMBL" id="PSJ45383.1"/>
    </source>
</evidence>